<reference evidence="1" key="3">
    <citation type="submission" date="2025-09" db="UniProtKB">
        <authorList>
            <consortium name="Ensembl"/>
        </authorList>
    </citation>
    <scope>IDENTIFICATION</scope>
</reference>
<dbReference type="Proteomes" id="UP000007648">
    <property type="component" value="Unassembled WGS sequence"/>
</dbReference>
<accession>A0A7N4PZ33</accession>
<sequence>MSLSFIIELEQTIQVLVVNFYKYILKQIKSSFQKILQKELNYMLSNIGSKKAADEFIQDLGANYDGTLTVINALIGRITSQIINFSSSSRSSSRLCSFLLFPVLH</sequence>
<dbReference type="AlphaFoldDB" id="A0A7N4PZ33"/>
<reference evidence="1 2" key="1">
    <citation type="journal article" date="2011" name="Proc. Natl. Acad. Sci. U.S.A.">
        <title>Genetic diversity and population structure of the endangered marsupial Sarcophilus harrisii (Tasmanian devil).</title>
        <authorList>
            <person name="Miller W."/>
            <person name="Hayes V.M."/>
            <person name="Ratan A."/>
            <person name="Petersen D.C."/>
            <person name="Wittekindt N.E."/>
            <person name="Miller J."/>
            <person name="Walenz B."/>
            <person name="Knight J."/>
            <person name="Qi J."/>
            <person name="Zhao F."/>
            <person name="Wang Q."/>
            <person name="Bedoya-Reina O.C."/>
            <person name="Katiyar N."/>
            <person name="Tomsho L.P."/>
            <person name="Kasson L.M."/>
            <person name="Hardie R.A."/>
            <person name="Woodbridge P."/>
            <person name="Tindall E.A."/>
            <person name="Bertelsen M.F."/>
            <person name="Dixon D."/>
            <person name="Pyecroft S."/>
            <person name="Helgen K.M."/>
            <person name="Lesk A.M."/>
            <person name="Pringle T.H."/>
            <person name="Patterson N."/>
            <person name="Zhang Y."/>
            <person name="Kreiss A."/>
            <person name="Woods G.M."/>
            <person name="Jones M.E."/>
            <person name="Schuster S.C."/>
        </authorList>
    </citation>
    <scope>NUCLEOTIDE SEQUENCE [LARGE SCALE GENOMIC DNA]</scope>
</reference>
<dbReference type="Ensembl" id="ENSSHAT00000033296.1">
    <property type="protein sequence ID" value="ENSSHAP00000044594.1"/>
    <property type="gene ID" value="ENSSHAG00000022521.1"/>
</dbReference>
<proteinExistence type="predicted"/>
<protein>
    <submittedName>
        <fullName evidence="1">Uncharacterized protein</fullName>
    </submittedName>
</protein>
<dbReference type="Gene3D" id="1.10.238.10">
    <property type="entry name" value="EF-hand"/>
    <property type="match status" value="1"/>
</dbReference>
<keyword evidence="2" id="KW-1185">Reference proteome</keyword>
<organism evidence="1 2">
    <name type="scientific">Sarcophilus harrisii</name>
    <name type="common">Tasmanian devil</name>
    <name type="synonym">Sarcophilus laniarius</name>
    <dbReference type="NCBI Taxonomy" id="9305"/>
    <lineage>
        <taxon>Eukaryota</taxon>
        <taxon>Metazoa</taxon>
        <taxon>Chordata</taxon>
        <taxon>Craniata</taxon>
        <taxon>Vertebrata</taxon>
        <taxon>Euteleostomi</taxon>
        <taxon>Mammalia</taxon>
        <taxon>Metatheria</taxon>
        <taxon>Dasyuromorphia</taxon>
        <taxon>Dasyuridae</taxon>
        <taxon>Sarcophilus</taxon>
    </lineage>
</organism>
<evidence type="ECO:0000313" key="2">
    <source>
        <dbReference type="Proteomes" id="UP000007648"/>
    </source>
</evidence>
<dbReference type="GeneTree" id="ENSGT01020000234312"/>
<evidence type="ECO:0000313" key="1">
    <source>
        <dbReference type="Ensembl" id="ENSSHAP00000044594.1"/>
    </source>
</evidence>
<name>A0A7N4PZ33_SARHA</name>
<reference evidence="1" key="2">
    <citation type="submission" date="2025-08" db="UniProtKB">
        <authorList>
            <consortium name="Ensembl"/>
        </authorList>
    </citation>
    <scope>IDENTIFICATION</scope>
</reference>